<feature type="region of interest" description="Disordered" evidence="1">
    <location>
        <begin position="24"/>
        <end position="62"/>
    </location>
</feature>
<evidence type="ECO:0000313" key="2">
    <source>
        <dbReference type="EMBL" id="QHT99483.1"/>
    </source>
</evidence>
<feature type="compositionally biased region" description="Basic residues" evidence="1">
    <location>
        <begin position="30"/>
        <end position="50"/>
    </location>
</feature>
<organism evidence="2">
    <name type="scientific">viral metagenome</name>
    <dbReference type="NCBI Taxonomy" id="1070528"/>
    <lineage>
        <taxon>unclassified sequences</taxon>
        <taxon>metagenomes</taxon>
        <taxon>organismal metagenomes</taxon>
    </lineage>
</organism>
<dbReference type="EMBL" id="MN740308">
    <property type="protein sequence ID" value="QHT99483.1"/>
    <property type="molecule type" value="Genomic_DNA"/>
</dbReference>
<evidence type="ECO:0000256" key="1">
    <source>
        <dbReference type="SAM" id="MobiDB-lite"/>
    </source>
</evidence>
<name>A0A6C0J783_9ZZZZ</name>
<proteinExistence type="predicted"/>
<dbReference type="AlphaFoldDB" id="A0A6C0J783"/>
<accession>A0A6C0J783</accession>
<sequence length="98" mass="10741">MAITYKKRTTKSGKKIKGGKCGCNSFFGGKKSRQRKRQTRKRQTRKRRVMKGGNSLFNNPIGGNVTTSGAITDANIMGGNMDSRTGLYNFGDSNAFVV</sequence>
<protein>
    <submittedName>
        <fullName evidence="2">Uncharacterized protein</fullName>
    </submittedName>
</protein>
<reference evidence="2" key="1">
    <citation type="journal article" date="2020" name="Nature">
        <title>Giant virus diversity and host interactions through global metagenomics.</title>
        <authorList>
            <person name="Schulz F."/>
            <person name="Roux S."/>
            <person name="Paez-Espino D."/>
            <person name="Jungbluth S."/>
            <person name="Walsh D.A."/>
            <person name="Denef V.J."/>
            <person name="McMahon K.D."/>
            <person name="Konstantinidis K.T."/>
            <person name="Eloe-Fadrosh E.A."/>
            <person name="Kyrpides N.C."/>
            <person name="Woyke T."/>
        </authorList>
    </citation>
    <scope>NUCLEOTIDE SEQUENCE</scope>
    <source>
        <strain evidence="2">GVMAG-M-3300025699-48</strain>
    </source>
</reference>